<protein>
    <submittedName>
        <fullName evidence="3">Uncharacterized protein</fullName>
    </submittedName>
</protein>
<keyword evidence="4" id="KW-1185">Reference proteome</keyword>
<proteinExistence type="predicted"/>
<evidence type="ECO:0000256" key="2">
    <source>
        <dbReference type="SAM" id="Phobius"/>
    </source>
</evidence>
<dbReference type="Proteomes" id="UP001552299">
    <property type="component" value="Unassembled WGS sequence"/>
</dbReference>
<feature type="transmembrane region" description="Helical" evidence="2">
    <location>
        <begin position="65"/>
        <end position="83"/>
    </location>
</feature>
<evidence type="ECO:0000313" key="3">
    <source>
        <dbReference type="EMBL" id="KAL0910435.1"/>
    </source>
</evidence>
<feature type="compositionally biased region" description="Basic and acidic residues" evidence="1">
    <location>
        <begin position="1"/>
        <end position="10"/>
    </location>
</feature>
<dbReference type="PANTHER" id="PTHR12741:SF106">
    <property type="entry name" value="CALLOSE SYNTHASE 5"/>
    <property type="match status" value="1"/>
</dbReference>
<feature type="transmembrane region" description="Helical" evidence="2">
    <location>
        <begin position="116"/>
        <end position="134"/>
    </location>
</feature>
<dbReference type="AlphaFoldDB" id="A0ABD0UCC9"/>
<keyword evidence="2" id="KW-1133">Transmembrane helix</keyword>
<feature type="region of interest" description="Disordered" evidence="1">
    <location>
        <begin position="1"/>
        <end position="44"/>
    </location>
</feature>
<name>A0ABD0UCC9_DENTH</name>
<dbReference type="PANTHER" id="PTHR12741">
    <property type="entry name" value="LYST-INTERACTING PROTEIN LIP5 DOPAMINE RESPONSIVE PROTEIN DRG-1"/>
    <property type="match status" value="1"/>
</dbReference>
<reference evidence="3 4" key="1">
    <citation type="journal article" date="2024" name="Plant Biotechnol. J.">
        <title>Dendrobium thyrsiflorum genome and its molecular insights into genes involved in important horticultural traits.</title>
        <authorList>
            <person name="Chen B."/>
            <person name="Wang J.Y."/>
            <person name="Zheng P.J."/>
            <person name="Li K.L."/>
            <person name="Liang Y.M."/>
            <person name="Chen X.F."/>
            <person name="Zhang C."/>
            <person name="Zhao X."/>
            <person name="He X."/>
            <person name="Zhang G.Q."/>
            <person name="Liu Z.J."/>
            <person name="Xu Q."/>
        </authorList>
    </citation>
    <scope>NUCLEOTIDE SEQUENCE [LARGE SCALE GENOMIC DNA]</scope>
    <source>
        <strain evidence="3">GZMU011</strain>
    </source>
</reference>
<evidence type="ECO:0000313" key="4">
    <source>
        <dbReference type="Proteomes" id="UP001552299"/>
    </source>
</evidence>
<accession>A0ABD0UCC9</accession>
<gene>
    <name evidence="3" type="ORF">M5K25_021419</name>
</gene>
<keyword evidence="2" id="KW-0812">Transmembrane</keyword>
<feature type="compositionally biased region" description="Basic and acidic residues" evidence="1">
    <location>
        <begin position="20"/>
        <end position="37"/>
    </location>
</feature>
<keyword evidence="2" id="KW-0472">Membrane</keyword>
<organism evidence="3 4">
    <name type="scientific">Dendrobium thyrsiflorum</name>
    <name type="common">Pinecone-like raceme dendrobium</name>
    <name type="synonym">Orchid</name>
    <dbReference type="NCBI Taxonomy" id="117978"/>
    <lineage>
        <taxon>Eukaryota</taxon>
        <taxon>Viridiplantae</taxon>
        <taxon>Streptophyta</taxon>
        <taxon>Embryophyta</taxon>
        <taxon>Tracheophyta</taxon>
        <taxon>Spermatophyta</taxon>
        <taxon>Magnoliopsida</taxon>
        <taxon>Liliopsida</taxon>
        <taxon>Asparagales</taxon>
        <taxon>Orchidaceae</taxon>
        <taxon>Epidendroideae</taxon>
        <taxon>Malaxideae</taxon>
        <taxon>Dendrobiinae</taxon>
        <taxon>Dendrobium</taxon>
    </lineage>
</organism>
<sequence length="144" mass="15865">MRIIEEKKSESSISDTQASSEDKQIDKGKDVNKEGKEINLQSQADGDDKEIYSIKLPGAAKIGEGFYINSMMVVIIVHIFLYGKPYLSLSGLESAIMKQALMRGNNPLKAAMASQYVIQLGLLMVLPMVMEIGLKGDSELHWAT</sequence>
<comment type="caution">
    <text evidence="3">The sequence shown here is derived from an EMBL/GenBank/DDBJ whole genome shotgun (WGS) entry which is preliminary data.</text>
</comment>
<dbReference type="EMBL" id="JANQDX010000016">
    <property type="protein sequence ID" value="KAL0910435.1"/>
    <property type="molecule type" value="Genomic_DNA"/>
</dbReference>
<evidence type="ECO:0000256" key="1">
    <source>
        <dbReference type="SAM" id="MobiDB-lite"/>
    </source>
</evidence>